<dbReference type="GO" id="GO:0071949">
    <property type="term" value="F:FAD binding"/>
    <property type="evidence" value="ECO:0007669"/>
    <property type="project" value="InterPro"/>
</dbReference>
<evidence type="ECO:0000256" key="2">
    <source>
        <dbReference type="ARBA" id="ARBA00003921"/>
    </source>
</evidence>
<dbReference type="GO" id="GO:0051301">
    <property type="term" value="P:cell division"/>
    <property type="evidence" value="ECO:0007669"/>
    <property type="project" value="UniProtKB-KW"/>
</dbReference>
<keyword evidence="11 17" id="KW-0133">Cell shape</keyword>
<evidence type="ECO:0000256" key="8">
    <source>
        <dbReference type="ARBA" id="ARBA00022630"/>
    </source>
</evidence>
<dbReference type="Gene3D" id="3.30.43.10">
    <property type="entry name" value="Uridine Diphospho-n-acetylenolpyruvylglucosamine Reductase, domain 2"/>
    <property type="match status" value="1"/>
</dbReference>
<evidence type="ECO:0000256" key="10">
    <source>
        <dbReference type="ARBA" id="ARBA00022857"/>
    </source>
</evidence>
<dbReference type="Pfam" id="PF01565">
    <property type="entry name" value="FAD_binding_4"/>
    <property type="match status" value="1"/>
</dbReference>
<comment type="function">
    <text evidence="2 17">Cell wall formation.</text>
</comment>
<dbReference type="GO" id="GO:0005829">
    <property type="term" value="C:cytosol"/>
    <property type="evidence" value="ECO:0007669"/>
    <property type="project" value="TreeGrafter"/>
</dbReference>
<name>A0A261F3K8_9BIFI</name>
<keyword evidence="15 17" id="KW-0961">Cell wall biogenesis/degradation</keyword>
<evidence type="ECO:0000256" key="13">
    <source>
        <dbReference type="ARBA" id="ARBA00023002"/>
    </source>
</evidence>
<evidence type="ECO:0000256" key="5">
    <source>
        <dbReference type="ARBA" id="ARBA00010485"/>
    </source>
</evidence>
<evidence type="ECO:0000256" key="3">
    <source>
        <dbReference type="ARBA" id="ARBA00004496"/>
    </source>
</evidence>
<feature type="active site" evidence="17">
    <location>
        <position position="196"/>
    </location>
</feature>
<dbReference type="Gene3D" id="3.30.465.10">
    <property type="match status" value="1"/>
</dbReference>
<dbReference type="GO" id="GO:0071555">
    <property type="term" value="P:cell wall organization"/>
    <property type="evidence" value="ECO:0007669"/>
    <property type="project" value="UniProtKB-KW"/>
</dbReference>
<dbReference type="EC" id="1.3.1.98" evidence="17"/>
<accession>A0A261F3K8</accession>
<keyword evidence="13 17" id="KW-0560">Oxidoreductase</keyword>
<dbReference type="SUPFAM" id="SSF56194">
    <property type="entry name" value="Uridine diphospho-N-Acetylenolpyruvylglucosamine reductase, MurB, C-terminal domain"/>
    <property type="match status" value="1"/>
</dbReference>
<organism evidence="19 20">
    <name type="scientific">Pseudoscardovia suis</name>
    <dbReference type="NCBI Taxonomy" id="987063"/>
    <lineage>
        <taxon>Bacteria</taxon>
        <taxon>Bacillati</taxon>
        <taxon>Actinomycetota</taxon>
        <taxon>Actinomycetes</taxon>
        <taxon>Bifidobacteriales</taxon>
        <taxon>Bifidobacteriaceae</taxon>
        <taxon>Pseudoscardovia</taxon>
    </lineage>
</organism>
<evidence type="ECO:0000256" key="1">
    <source>
        <dbReference type="ARBA" id="ARBA00001974"/>
    </source>
</evidence>
<dbReference type="AlphaFoldDB" id="A0A261F3K8"/>
<feature type="active site" description="Proton donor" evidence="17">
    <location>
        <position position="328"/>
    </location>
</feature>
<proteinExistence type="inferred from homology"/>
<dbReference type="InterPro" id="IPR011601">
    <property type="entry name" value="MurB_C"/>
</dbReference>
<dbReference type="SUPFAM" id="SSF56176">
    <property type="entry name" value="FAD-binding/transporter-associated domain-like"/>
    <property type="match status" value="1"/>
</dbReference>
<sequence>MTDALINQPAAQVNAAQADVAQTDAAQTDTPAFSDITTIRIGGAIRTFVQPATEDEFIDAVRSADSKYERLCVIGGGSNMLVSDAPFDGTVVRDARHGVDVQDMPAKASQHNGEDVTVTAQAGVNWDDFVAFTVAHGLEGVEGLSGIPGTVGASVVQNIGAYGQEVASSIRKVRVWDRQEQVIRTLDADDLRFGYRTSSLKTTMYTGSLQARETTQWFPTPRFIVLEVTYVLHSDNRGTVGMGQLAKALGVDVGERMELARIRDAVLKVRAGKDMLEDPTRYANRWMAGTKASLMAAGTFTGNDDAVGDSDTAGQTVQPNHNRWSCGSFFINPVVKTAHAQRYLDGAPQYPVALPDGSMGVKTSAAWLIDHAGFHRGFTLASSQDDDVQESHPELGRAGLSTVHTLALTNRGQARFDDVMRLAASIQKGVEDTFGIHLVPEPVIVR</sequence>
<dbReference type="Pfam" id="PF02873">
    <property type="entry name" value="MurB_C"/>
    <property type="match status" value="1"/>
</dbReference>
<dbReference type="GO" id="GO:0009252">
    <property type="term" value="P:peptidoglycan biosynthetic process"/>
    <property type="evidence" value="ECO:0007669"/>
    <property type="project" value="UniProtKB-UniRule"/>
</dbReference>
<keyword evidence="8 17" id="KW-0285">Flavoprotein</keyword>
<comment type="similarity">
    <text evidence="5 17">Belongs to the MurB family.</text>
</comment>
<dbReference type="GO" id="GO:0008762">
    <property type="term" value="F:UDP-N-acetylmuramate dehydrogenase activity"/>
    <property type="evidence" value="ECO:0007669"/>
    <property type="project" value="UniProtKB-UniRule"/>
</dbReference>
<dbReference type="GO" id="GO:0008360">
    <property type="term" value="P:regulation of cell shape"/>
    <property type="evidence" value="ECO:0007669"/>
    <property type="project" value="UniProtKB-KW"/>
</dbReference>
<keyword evidence="12 17" id="KW-0573">Peptidoglycan synthesis</keyword>
<feature type="domain" description="FAD-binding PCMH-type" evidence="18">
    <location>
        <begin position="40"/>
        <end position="235"/>
    </location>
</feature>
<reference evidence="19 20" key="1">
    <citation type="journal article" date="2017" name="BMC Genomics">
        <title>Comparative genomic and phylogenomic analyses of the Bifidobacteriaceae family.</title>
        <authorList>
            <person name="Lugli G.A."/>
            <person name="Milani C."/>
            <person name="Turroni F."/>
            <person name="Duranti S."/>
            <person name="Mancabelli L."/>
            <person name="Mangifesta M."/>
            <person name="Ferrario C."/>
            <person name="Modesto M."/>
            <person name="Mattarelli P."/>
            <person name="Jiri K."/>
            <person name="van Sinderen D."/>
            <person name="Ventura M."/>
        </authorList>
    </citation>
    <scope>NUCLEOTIDE SEQUENCE [LARGE SCALE GENOMIC DNA]</scope>
    <source>
        <strain evidence="19 20">DSM 24744</strain>
    </source>
</reference>
<evidence type="ECO:0000256" key="15">
    <source>
        <dbReference type="ARBA" id="ARBA00023316"/>
    </source>
</evidence>
<evidence type="ECO:0000256" key="9">
    <source>
        <dbReference type="ARBA" id="ARBA00022827"/>
    </source>
</evidence>
<dbReference type="InterPro" id="IPR036635">
    <property type="entry name" value="MurB_C_sf"/>
</dbReference>
<evidence type="ECO:0000256" key="6">
    <source>
        <dbReference type="ARBA" id="ARBA00022490"/>
    </source>
</evidence>
<dbReference type="RefSeq" id="WP_094690605.1">
    <property type="nucleotide sequence ID" value="NZ_MWWQ01000004.1"/>
</dbReference>
<dbReference type="EMBL" id="MWWQ01000004">
    <property type="protein sequence ID" value="OZG53506.1"/>
    <property type="molecule type" value="Genomic_DNA"/>
</dbReference>
<dbReference type="PANTHER" id="PTHR21071:SF4">
    <property type="entry name" value="UDP-N-ACETYLENOLPYRUVOYLGLUCOSAMINE REDUCTASE"/>
    <property type="match status" value="1"/>
</dbReference>
<dbReference type="InterPro" id="IPR016167">
    <property type="entry name" value="FAD-bd_PCMH_sub1"/>
</dbReference>
<dbReference type="UniPathway" id="UPA00219"/>
<evidence type="ECO:0000256" key="11">
    <source>
        <dbReference type="ARBA" id="ARBA00022960"/>
    </source>
</evidence>
<comment type="caution">
    <text evidence="19">The sequence shown here is derived from an EMBL/GenBank/DDBJ whole genome shotgun (WGS) entry which is preliminary data.</text>
</comment>
<dbReference type="OrthoDB" id="9804753at2"/>
<evidence type="ECO:0000256" key="17">
    <source>
        <dbReference type="HAMAP-Rule" id="MF_00037"/>
    </source>
</evidence>
<dbReference type="PROSITE" id="PS51387">
    <property type="entry name" value="FAD_PCMH"/>
    <property type="match status" value="1"/>
</dbReference>
<feature type="active site" evidence="17">
    <location>
        <position position="441"/>
    </location>
</feature>
<dbReference type="Gene3D" id="3.90.78.10">
    <property type="entry name" value="UDP-N-acetylenolpyruvoylglucosamine reductase, C-terminal domain"/>
    <property type="match status" value="1"/>
</dbReference>
<dbReference type="PANTHER" id="PTHR21071">
    <property type="entry name" value="UDP-N-ACETYLENOLPYRUVOYLGLUCOSAMINE REDUCTASE"/>
    <property type="match status" value="1"/>
</dbReference>
<keyword evidence="20" id="KW-1185">Reference proteome</keyword>
<dbReference type="NCBIfam" id="NF010478">
    <property type="entry name" value="PRK13903.1"/>
    <property type="match status" value="1"/>
</dbReference>
<keyword evidence="7 17" id="KW-0132">Cell division</keyword>
<keyword evidence="10 17" id="KW-0521">NADP</keyword>
<keyword evidence="9 17" id="KW-0274">FAD</keyword>
<comment type="subcellular location">
    <subcellularLocation>
        <location evidence="3 17">Cytoplasm</location>
    </subcellularLocation>
</comment>
<dbReference type="InterPro" id="IPR036318">
    <property type="entry name" value="FAD-bd_PCMH-like_sf"/>
</dbReference>
<gene>
    <name evidence="17" type="primary">murB</name>
    <name evidence="19" type="ORF">PSSU_0272</name>
</gene>
<comment type="pathway">
    <text evidence="4 17">Cell wall biogenesis; peptidoglycan biosynthesis.</text>
</comment>
<evidence type="ECO:0000256" key="7">
    <source>
        <dbReference type="ARBA" id="ARBA00022618"/>
    </source>
</evidence>
<evidence type="ECO:0000256" key="12">
    <source>
        <dbReference type="ARBA" id="ARBA00022984"/>
    </source>
</evidence>
<keyword evidence="14 17" id="KW-0131">Cell cycle</keyword>
<dbReference type="InterPro" id="IPR016166">
    <property type="entry name" value="FAD-bd_PCMH"/>
</dbReference>
<evidence type="ECO:0000313" key="20">
    <source>
        <dbReference type="Proteomes" id="UP000216454"/>
    </source>
</evidence>
<evidence type="ECO:0000256" key="4">
    <source>
        <dbReference type="ARBA" id="ARBA00004752"/>
    </source>
</evidence>
<dbReference type="HAMAP" id="MF_00037">
    <property type="entry name" value="MurB"/>
    <property type="match status" value="1"/>
</dbReference>
<evidence type="ECO:0000259" key="18">
    <source>
        <dbReference type="PROSITE" id="PS51387"/>
    </source>
</evidence>
<comment type="cofactor">
    <cofactor evidence="1 17">
        <name>FAD</name>
        <dbReference type="ChEBI" id="CHEBI:57692"/>
    </cofactor>
</comment>
<evidence type="ECO:0000313" key="19">
    <source>
        <dbReference type="EMBL" id="OZG53506.1"/>
    </source>
</evidence>
<dbReference type="Proteomes" id="UP000216454">
    <property type="component" value="Unassembled WGS sequence"/>
</dbReference>
<evidence type="ECO:0000256" key="14">
    <source>
        <dbReference type="ARBA" id="ARBA00023306"/>
    </source>
</evidence>
<protein>
    <recommendedName>
        <fullName evidence="17">UDP-N-acetylenolpyruvoylglucosamine reductase</fullName>
        <ecNumber evidence="17">1.3.1.98</ecNumber>
    </recommendedName>
    <alternativeName>
        <fullName evidence="17">UDP-N-acetylmuramate dehydrogenase</fullName>
    </alternativeName>
</protein>
<evidence type="ECO:0000256" key="16">
    <source>
        <dbReference type="ARBA" id="ARBA00048914"/>
    </source>
</evidence>
<dbReference type="InterPro" id="IPR006094">
    <property type="entry name" value="Oxid_FAD_bind_N"/>
</dbReference>
<comment type="catalytic activity">
    <reaction evidence="16 17">
        <text>UDP-N-acetyl-alpha-D-muramate + NADP(+) = UDP-N-acetyl-3-O-(1-carboxyvinyl)-alpha-D-glucosamine + NADPH + H(+)</text>
        <dbReference type="Rhea" id="RHEA:12248"/>
        <dbReference type="ChEBI" id="CHEBI:15378"/>
        <dbReference type="ChEBI" id="CHEBI:57783"/>
        <dbReference type="ChEBI" id="CHEBI:58349"/>
        <dbReference type="ChEBI" id="CHEBI:68483"/>
        <dbReference type="ChEBI" id="CHEBI:70757"/>
        <dbReference type="EC" id="1.3.1.98"/>
    </reaction>
</comment>
<dbReference type="InterPro" id="IPR003170">
    <property type="entry name" value="MurB"/>
</dbReference>
<dbReference type="InterPro" id="IPR016169">
    <property type="entry name" value="FAD-bd_PCMH_sub2"/>
</dbReference>
<keyword evidence="6 17" id="KW-0963">Cytoplasm</keyword>